<name>A0A0C2DXL5_9BILA</name>
<evidence type="ECO:0000313" key="2">
    <source>
        <dbReference type="Proteomes" id="UP000054047"/>
    </source>
</evidence>
<keyword evidence="2" id="KW-1185">Reference proteome</keyword>
<gene>
    <name evidence="1" type="ORF">ANCDUO_01961</name>
</gene>
<accession>A0A0C2DXL5</accession>
<protein>
    <submittedName>
        <fullName evidence="1">Uncharacterized protein</fullName>
    </submittedName>
</protein>
<dbReference type="AlphaFoldDB" id="A0A0C2DXL5"/>
<evidence type="ECO:0000313" key="1">
    <source>
        <dbReference type="EMBL" id="KIH67707.1"/>
    </source>
</evidence>
<organism evidence="1 2">
    <name type="scientific">Ancylostoma duodenale</name>
    <dbReference type="NCBI Taxonomy" id="51022"/>
    <lineage>
        <taxon>Eukaryota</taxon>
        <taxon>Metazoa</taxon>
        <taxon>Ecdysozoa</taxon>
        <taxon>Nematoda</taxon>
        <taxon>Chromadorea</taxon>
        <taxon>Rhabditida</taxon>
        <taxon>Rhabditina</taxon>
        <taxon>Rhabditomorpha</taxon>
        <taxon>Strongyloidea</taxon>
        <taxon>Ancylostomatidae</taxon>
        <taxon>Ancylostomatinae</taxon>
        <taxon>Ancylostoma</taxon>
    </lineage>
</organism>
<proteinExistence type="predicted"/>
<dbReference type="EMBL" id="KN726596">
    <property type="protein sequence ID" value="KIH67707.1"/>
    <property type="molecule type" value="Genomic_DNA"/>
</dbReference>
<dbReference type="OrthoDB" id="5848843at2759"/>
<reference evidence="1 2" key="1">
    <citation type="submission" date="2013-12" db="EMBL/GenBank/DDBJ databases">
        <title>Draft genome of the parsitic nematode Ancylostoma duodenale.</title>
        <authorList>
            <person name="Mitreva M."/>
        </authorList>
    </citation>
    <scope>NUCLEOTIDE SEQUENCE [LARGE SCALE GENOMIC DNA]</scope>
    <source>
        <strain evidence="1 2">Zhejiang</strain>
    </source>
</reference>
<dbReference type="Proteomes" id="UP000054047">
    <property type="component" value="Unassembled WGS sequence"/>
</dbReference>
<sequence>MTRIDPYSASIREEQKAILNGLLAGCSHQNKHYQRFPAQSQPISKSAGSWMNLSDSAASFTCMTVADL</sequence>